<keyword evidence="4 5" id="KW-0472">Membrane</keyword>
<evidence type="ECO:0000256" key="4">
    <source>
        <dbReference type="ARBA" id="ARBA00023136"/>
    </source>
</evidence>
<comment type="caution">
    <text evidence="6">The sequence shown here is derived from an EMBL/GenBank/DDBJ whole genome shotgun (WGS) entry which is preliminary data.</text>
</comment>
<dbReference type="InterPro" id="IPR000537">
    <property type="entry name" value="UbiA_prenyltransferase"/>
</dbReference>
<feature type="transmembrane region" description="Helical" evidence="5">
    <location>
        <begin position="201"/>
        <end position="224"/>
    </location>
</feature>
<dbReference type="RefSeq" id="WP_198733424.1">
    <property type="nucleotide sequence ID" value="NZ_JAEINH010000005.1"/>
</dbReference>
<protein>
    <submittedName>
        <fullName evidence="6">UbiA family prenyltransferase</fullName>
    </submittedName>
</protein>
<dbReference type="Gene3D" id="1.20.120.1780">
    <property type="entry name" value="UbiA prenyltransferase"/>
    <property type="match status" value="1"/>
</dbReference>
<dbReference type="Proteomes" id="UP000602087">
    <property type="component" value="Unassembled WGS sequence"/>
</dbReference>
<dbReference type="GO" id="GO:0016020">
    <property type="term" value="C:membrane"/>
    <property type="evidence" value="ECO:0007669"/>
    <property type="project" value="UniProtKB-SubCell"/>
</dbReference>
<feature type="transmembrane region" description="Helical" evidence="5">
    <location>
        <begin position="230"/>
        <end position="253"/>
    </location>
</feature>
<evidence type="ECO:0000313" key="7">
    <source>
        <dbReference type="Proteomes" id="UP000602087"/>
    </source>
</evidence>
<keyword evidence="3 5" id="KW-1133">Transmembrane helix</keyword>
<feature type="transmembrane region" description="Helical" evidence="5">
    <location>
        <begin position="159"/>
        <end position="180"/>
    </location>
</feature>
<evidence type="ECO:0000256" key="3">
    <source>
        <dbReference type="ARBA" id="ARBA00022989"/>
    </source>
</evidence>
<reference evidence="6" key="1">
    <citation type="submission" date="2020-12" db="EMBL/GenBank/DDBJ databases">
        <title>Sanguibacter suaedae sp. nov., isolated from Suaeda aralocaspica.</title>
        <authorList>
            <person name="Ma Q."/>
        </authorList>
    </citation>
    <scope>NUCLEOTIDE SEQUENCE</scope>
    <source>
        <strain evidence="6">YZGR15</strain>
    </source>
</reference>
<gene>
    <name evidence="6" type="ORF">JAV76_07510</name>
</gene>
<dbReference type="EMBL" id="JAEINH010000005">
    <property type="protein sequence ID" value="MBI9114857.1"/>
    <property type="molecule type" value="Genomic_DNA"/>
</dbReference>
<feature type="transmembrane region" description="Helical" evidence="5">
    <location>
        <begin position="21"/>
        <end position="51"/>
    </location>
</feature>
<dbReference type="Pfam" id="PF01040">
    <property type="entry name" value="UbiA"/>
    <property type="match status" value="1"/>
</dbReference>
<keyword evidence="7" id="KW-1185">Reference proteome</keyword>
<feature type="transmembrane region" description="Helical" evidence="5">
    <location>
        <begin position="260"/>
        <end position="278"/>
    </location>
</feature>
<dbReference type="AlphaFoldDB" id="A0A934I818"/>
<evidence type="ECO:0000256" key="1">
    <source>
        <dbReference type="ARBA" id="ARBA00004141"/>
    </source>
</evidence>
<dbReference type="Gene3D" id="1.10.357.140">
    <property type="entry name" value="UbiA prenyltransferase"/>
    <property type="match status" value="1"/>
</dbReference>
<evidence type="ECO:0000256" key="2">
    <source>
        <dbReference type="ARBA" id="ARBA00022692"/>
    </source>
</evidence>
<feature type="transmembrane region" description="Helical" evidence="5">
    <location>
        <begin position="135"/>
        <end position="153"/>
    </location>
</feature>
<evidence type="ECO:0000256" key="5">
    <source>
        <dbReference type="SAM" id="Phobius"/>
    </source>
</evidence>
<accession>A0A934I818</accession>
<name>A0A934I818_9MICO</name>
<comment type="subcellular location">
    <subcellularLocation>
        <location evidence="1">Membrane</location>
        <topology evidence="1">Multi-pass membrane protein</topology>
    </subcellularLocation>
</comment>
<dbReference type="CDD" id="cd13956">
    <property type="entry name" value="PT_UbiA"/>
    <property type="match status" value="1"/>
</dbReference>
<organism evidence="6 7">
    <name type="scientific">Sanguibacter suaedae</name>
    <dbReference type="NCBI Taxonomy" id="2795737"/>
    <lineage>
        <taxon>Bacteria</taxon>
        <taxon>Bacillati</taxon>
        <taxon>Actinomycetota</taxon>
        <taxon>Actinomycetes</taxon>
        <taxon>Micrococcales</taxon>
        <taxon>Sanguibacteraceae</taxon>
        <taxon>Sanguibacter</taxon>
    </lineage>
</organism>
<sequence length="285" mass="28752">MSATVRDRVRALLGSSHPGPTVAVTTLTTVLALSVGVTPGRVVLLGLMVLAGQLSIGFSNDWIDAARDTAVGRTDKPVAQGLVPVRVVRDAAYVTLAVSVVLSLVLGAGVAVAHGLLVAGGWAYNAWLKRTRWSVAPFVTSFGALPAVATLAAPDPAVAAPWALAVGGVFGVSIHFTNVLPDLDDDARTGVAGLPHRLGRVTSGVVAFAALAVAGLLVLVGPVVASPAPVSVVGMAGAVVSVVIAAWGTVLVVTRPPSRLLFRLVVVASLLVAAQLALSGTRLSD</sequence>
<feature type="transmembrane region" description="Helical" evidence="5">
    <location>
        <begin position="91"/>
        <end position="123"/>
    </location>
</feature>
<dbReference type="InterPro" id="IPR044878">
    <property type="entry name" value="UbiA_sf"/>
</dbReference>
<proteinExistence type="predicted"/>
<dbReference type="GO" id="GO:0016765">
    <property type="term" value="F:transferase activity, transferring alkyl or aryl (other than methyl) groups"/>
    <property type="evidence" value="ECO:0007669"/>
    <property type="project" value="InterPro"/>
</dbReference>
<keyword evidence="2 5" id="KW-0812">Transmembrane</keyword>
<evidence type="ECO:0000313" key="6">
    <source>
        <dbReference type="EMBL" id="MBI9114857.1"/>
    </source>
</evidence>